<feature type="transmembrane region" description="Helical" evidence="1">
    <location>
        <begin position="262"/>
        <end position="284"/>
    </location>
</feature>
<feature type="transmembrane region" description="Helical" evidence="1">
    <location>
        <begin position="198"/>
        <end position="218"/>
    </location>
</feature>
<dbReference type="AlphaFoldDB" id="A0A1D9E114"/>
<proteinExistence type="predicted"/>
<dbReference type="EMBL" id="CP015208">
    <property type="protein sequence ID" value="AOY56745.1"/>
    <property type="molecule type" value="Genomic_DNA"/>
</dbReference>
<keyword evidence="1" id="KW-0812">Transmembrane</keyword>
<dbReference type="PANTHER" id="PTHR40400">
    <property type="entry name" value="SLR1512 PROTEIN"/>
    <property type="match status" value="1"/>
</dbReference>
<feature type="transmembrane region" description="Helical" evidence="1">
    <location>
        <begin position="70"/>
        <end position="91"/>
    </location>
</feature>
<reference evidence="2 3" key="1">
    <citation type="journal article" date="2016" name="Biochim. Biophys. Acta">
        <title>Photochemical characterization of actinorhodopsin and its functional existence in the natural host.</title>
        <authorList>
            <person name="Nakamura S."/>
            <person name="Kikukawa T."/>
            <person name="Tamogami J."/>
            <person name="Kamiya M."/>
            <person name="Aizawa T."/>
            <person name="Hahn M.W."/>
            <person name="Ihara K."/>
            <person name="Kamo N."/>
            <person name="Demura M."/>
        </authorList>
    </citation>
    <scope>NUCLEOTIDE SEQUENCE [LARGE SCALE GENOMIC DNA]</scope>
    <source>
        <strain evidence="2 3">MWH-Dar1</strain>
    </source>
</reference>
<keyword evidence="1" id="KW-1133">Transmembrane helix</keyword>
<feature type="transmembrane region" description="Helical" evidence="1">
    <location>
        <begin position="38"/>
        <end position="58"/>
    </location>
</feature>
<keyword evidence="3" id="KW-1185">Reference proteome</keyword>
<dbReference type="Proteomes" id="UP000243784">
    <property type="component" value="Chromosome"/>
</dbReference>
<dbReference type="KEGG" id="rpla:A4Z71_05100"/>
<organism evidence="2 3">
    <name type="scientific">Candidatus Rhodoluna planktonica</name>
    <dbReference type="NCBI Taxonomy" id="535712"/>
    <lineage>
        <taxon>Bacteria</taxon>
        <taxon>Bacillati</taxon>
        <taxon>Actinomycetota</taxon>
        <taxon>Actinomycetes</taxon>
        <taxon>Micrococcales</taxon>
        <taxon>Microbacteriaceae</taxon>
        <taxon>Luna cluster</taxon>
        <taxon>Luna-1 subcluster</taxon>
        <taxon>Rhodoluna</taxon>
    </lineage>
</organism>
<dbReference type="Pfam" id="PF05982">
    <property type="entry name" value="Sbt_1"/>
    <property type="match status" value="1"/>
</dbReference>
<accession>A0A1D9E114</accession>
<feature type="transmembrane region" description="Helical" evidence="1">
    <location>
        <begin position="230"/>
        <end position="250"/>
    </location>
</feature>
<feature type="transmembrane region" description="Helical" evidence="1">
    <location>
        <begin position="173"/>
        <end position="192"/>
    </location>
</feature>
<feature type="transmembrane region" description="Helical" evidence="1">
    <location>
        <begin position="6"/>
        <end position="26"/>
    </location>
</feature>
<gene>
    <name evidence="2" type="ORF">A4Z71_05100</name>
</gene>
<name>A0A1D9E114_9MICO</name>
<feature type="transmembrane region" description="Helical" evidence="1">
    <location>
        <begin position="127"/>
        <end position="152"/>
    </location>
</feature>
<feature type="transmembrane region" description="Helical" evidence="1">
    <location>
        <begin position="103"/>
        <end position="121"/>
    </location>
</feature>
<dbReference type="STRING" id="535712.A4Z71_05100"/>
<dbReference type="PANTHER" id="PTHR40400:SF1">
    <property type="entry name" value="SLR1512 PROTEIN"/>
    <property type="match status" value="1"/>
</dbReference>
<dbReference type="InterPro" id="IPR010293">
    <property type="entry name" value="Sbt_1"/>
</dbReference>
<feature type="transmembrane region" description="Helical" evidence="1">
    <location>
        <begin position="296"/>
        <end position="319"/>
    </location>
</feature>
<evidence type="ECO:0000313" key="2">
    <source>
        <dbReference type="EMBL" id="AOY56745.1"/>
    </source>
</evidence>
<evidence type="ECO:0000256" key="1">
    <source>
        <dbReference type="SAM" id="Phobius"/>
    </source>
</evidence>
<protein>
    <submittedName>
        <fullName evidence="2">Sodium-dependent bicarbonate transport family permease</fullName>
    </submittedName>
</protein>
<sequence length="320" mass="33104">MSTVNLAFENLTSVSALVFALGFFAARIKSDIRIPDSSYQLISIFLLFGIGLKGGVAMRQSNWADAILPILVTILVGALIPLLAFFALRLIRKLADVDRGSVAAHYGSTSLVTFTAALVFLESSGVFYEPFAVALLTVMEIPGLIVGIFLGSRALSTAPSWLHTMREILLGKTVLLLVGGMIVGAISGPAGFAKVVPFFVDLQPGILALFLLHLGFVAGSQFESIKATGLPLAVFGVAFPVAAGCLGVVAGDLSGLSTGGSFVLGVLSASASYIAAPAAVSIALPKANLSLAVTSSLAVTFPFNLTLGMPIFFGFANFLA</sequence>
<dbReference type="OrthoDB" id="345121at2"/>
<keyword evidence="1" id="KW-0472">Membrane</keyword>
<evidence type="ECO:0000313" key="3">
    <source>
        <dbReference type="Proteomes" id="UP000243784"/>
    </source>
</evidence>